<comment type="caution">
    <text evidence="2">The sequence shown here is derived from an EMBL/GenBank/DDBJ whole genome shotgun (WGS) entry which is preliminary data.</text>
</comment>
<dbReference type="AlphaFoldDB" id="A0A315V1X3"/>
<keyword evidence="3" id="KW-1185">Reference proteome</keyword>
<sequence>MAEPRREGQGSKGVFSEKRLIWSLLQRPQQKVFPEFFNTLQPVTLPDLTHDAKRLAPFDVAELPRAGLPSSSAASSSLDKQPEVRGNFFRLDTDHAAVSKPCPQGVSRISTARSPISYTTFHRCRRIIPACGFPSPSQYAAILSLNDAFRDFPSCSQQTPDSNHTLIGFTSPRGDVNAAPPGGRRLKSRPRCRRPSNEGSRRNSGGQTCRQTMFKNKEKGKEKEKGTQGDIQYFLNSTSSGGFTSTFLVPTSLQYEDPERCFSMFGCGSGDAEPESEPEDLSDLEGQYDDDPSAMSRGSRWKDVFWVFLGRPVKTLSQ</sequence>
<feature type="region of interest" description="Disordered" evidence="1">
    <location>
        <begin position="156"/>
        <end position="210"/>
    </location>
</feature>
<evidence type="ECO:0000313" key="3">
    <source>
        <dbReference type="Proteomes" id="UP000250572"/>
    </source>
</evidence>
<feature type="compositionally biased region" description="Acidic residues" evidence="1">
    <location>
        <begin position="272"/>
        <end position="292"/>
    </location>
</feature>
<dbReference type="EMBL" id="NHOQ01002364">
    <property type="protein sequence ID" value="PWA17428.1"/>
    <property type="molecule type" value="Genomic_DNA"/>
</dbReference>
<evidence type="ECO:0000256" key="1">
    <source>
        <dbReference type="SAM" id="MobiDB-lite"/>
    </source>
</evidence>
<gene>
    <name evidence="2" type="ORF">CCH79_00011366</name>
</gene>
<feature type="compositionally biased region" description="Polar residues" evidence="1">
    <location>
        <begin position="156"/>
        <end position="165"/>
    </location>
</feature>
<reference evidence="2 3" key="1">
    <citation type="journal article" date="2018" name="G3 (Bethesda)">
        <title>A High-Quality Reference Genome for the Invasive Mosquitofish Gambusia affinis Using a Chicago Library.</title>
        <authorList>
            <person name="Hoffberg S.L."/>
            <person name="Troendle N.J."/>
            <person name="Glenn T.C."/>
            <person name="Mahmud O."/>
            <person name="Louha S."/>
            <person name="Chalopin D."/>
            <person name="Bennetzen J.L."/>
            <person name="Mauricio R."/>
        </authorList>
    </citation>
    <scope>NUCLEOTIDE SEQUENCE [LARGE SCALE GENOMIC DNA]</scope>
    <source>
        <strain evidence="2">NE01/NJP1002.9</strain>
        <tissue evidence="2">Muscle</tissue>
    </source>
</reference>
<organism evidence="2 3">
    <name type="scientific">Gambusia affinis</name>
    <name type="common">Western mosquitofish</name>
    <name type="synonym">Heterandria affinis</name>
    <dbReference type="NCBI Taxonomy" id="33528"/>
    <lineage>
        <taxon>Eukaryota</taxon>
        <taxon>Metazoa</taxon>
        <taxon>Chordata</taxon>
        <taxon>Craniata</taxon>
        <taxon>Vertebrata</taxon>
        <taxon>Euteleostomi</taxon>
        <taxon>Actinopterygii</taxon>
        <taxon>Neopterygii</taxon>
        <taxon>Teleostei</taxon>
        <taxon>Neoteleostei</taxon>
        <taxon>Acanthomorphata</taxon>
        <taxon>Ovalentaria</taxon>
        <taxon>Atherinomorphae</taxon>
        <taxon>Cyprinodontiformes</taxon>
        <taxon>Poeciliidae</taxon>
        <taxon>Poeciliinae</taxon>
        <taxon>Gambusia</taxon>
    </lineage>
</organism>
<evidence type="ECO:0000313" key="2">
    <source>
        <dbReference type="EMBL" id="PWA17428.1"/>
    </source>
</evidence>
<feature type="compositionally biased region" description="Basic residues" evidence="1">
    <location>
        <begin position="184"/>
        <end position="194"/>
    </location>
</feature>
<name>A0A315V1X3_GAMAF</name>
<accession>A0A315V1X3</accession>
<proteinExistence type="predicted"/>
<protein>
    <submittedName>
        <fullName evidence="2">Uncharacterized protein</fullName>
    </submittedName>
</protein>
<feature type="region of interest" description="Disordered" evidence="1">
    <location>
        <begin position="268"/>
        <end position="296"/>
    </location>
</feature>
<dbReference type="Proteomes" id="UP000250572">
    <property type="component" value="Unassembled WGS sequence"/>
</dbReference>